<dbReference type="AlphaFoldDB" id="A0A2P5KA73"/>
<proteinExistence type="predicted"/>
<protein>
    <submittedName>
        <fullName evidence="1">Uncharacterized protein</fullName>
    </submittedName>
</protein>
<dbReference type="EMBL" id="PRDW01000007">
    <property type="protein sequence ID" value="PPB83535.1"/>
    <property type="molecule type" value="Genomic_DNA"/>
</dbReference>
<name>A0A2P5KA73_9BURK</name>
<dbReference type="RefSeq" id="WP_104077520.1">
    <property type="nucleotide sequence ID" value="NZ_CP062178.1"/>
</dbReference>
<organism evidence="1 2">
    <name type="scientific">Mycetohabitans endofungorum</name>
    <dbReference type="NCBI Taxonomy" id="417203"/>
    <lineage>
        <taxon>Bacteria</taxon>
        <taxon>Pseudomonadati</taxon>
        <taxon>Pseudomonadota</taxon>
        <taxon>Betaproteobacteria</taxon>
        <taxon>Burkholderiales</taxon>
        <taxon>Burkholderiaceae</taxon>
        <taxon>Mycetohabitans</taxon>
    </lineage>
</organism>
<sequence>MMGGCATLAVPVKVSTQAEAAKIRFMNLSQGGWVALYPENECNPGVNIIYDRALPNMVKKPV</sequence>
<comment type="caution">
    <text evidence="1">The sequence shown here is derived from an EMBL/GenBank/DDBJ whole genome shotgun (WGS) entry which is preliminary data.</text>
</comment>
<evidence type="ECO:0000313" key="2">
    <source>
        <dbReference type="Proteomes" id="UP000243096"/>
    </source>
</evidence>
<reference evidence="1 2" key="1">
    <citation type="submission" date="2018-01" db="EMBL/GenBank/DDBJ databases">
        <title>Genomic Encyclopedia of Type Strains, Phase III (KMG-III): the genomes of soil and plant-associated and newly described type strains.</title>
        <authorList>
            <person name="Whitman W."/>
        </authorList>
    </citation>
    <scope>NUCLEOTIDE SEQUENCE [LARGE SCALE GENOMIC DNA]</scope>
    <source>
        <strain evidence="1 2">HKI456</strain>
    </source>
</reference>
<gene>
    <name evidence="1" type="ORF">B0O95_10751</name>
</gene>
<accession>A0A2P5KA73</accession>
<evidence type="ECO:0000313" key="1">
    <source>
        <dbReference type="EMBL" id="PPB83535.1"/>
    </source>
</evidence>
<keyword evidence="2" id="KW-1185">Reference proteome</keyword>
<dbReference type="Proteomes" id="UP000243096">
    <property type="component" value="Unassembled WGS sequence"/>
</dbReference>